<proteinExistence type="predicted"/>
<keyword evidence="5" id="KW-1185">Reference proteome</keyword>
<accession>A0A660L3S4</accession>
<evidence type="ECO:0000313" key="5">
    <source>
        <dbReference type="Proteomes" id="UP000278962"/>
    </source>
</evidence>
<feature type="transmembrane region" description="Helical" evidence="2">
    <location>
        <begin position="179"/>
        <end position="200"/>
    </location>
</feature>
<feature type="transmembrane region" description="Helical" evidence="2">
    <location>
        <begin position="639"/>
        <end position="660"/>
    </location>
</feature>
<feature type="region of interest" description="Disordered" evidence="1">
    <location>
        <begin position="595"/>
        <end position="621"/>
    </location>
</feature>
<dbReference type="RefSeq" id="WP_121256142.1">
    <property type="nucleotide sequence ID" value="NZ_RBIL01000002.1"/>
</dbReference>
<dbReference type="InterPro" id="IPR021878">
    <property type="entry name" value="TgpA_N"/>
</dbReference>
<dbReference type="InterPro" id="IPR038765">
    <property type="entry name" value="Papain-like_cys_pep_sf"/>
</dbReference>
<dbReference type="PANTHER" id="PTHR42736">
    <property type="entry name" value="PROTEIN-GLUTAMINE GAMMA-GLUTAMYLTRANSFERASE"/>
    <property type="match status" value="1"/>
</dbReference>
<feature type="transmembrane region" description="Helical" evidence="2">
    <location>
        <begin position="151"/>
        <end position="172"/>
    </location>
</feature>
<evidence type="ECO:0000313" key="4">
    <source>
        <dbReference type="EMBL" id="RKQ87512.1"/>
    </source>
</evidence>
<feature type="transmembrane region" description="Helical" evidence="2">
    <location>
        <begin position="33"/>
        <end position="53"/>
    </location>
</feature>
<keyword evidence="2" id="KW-0472">Membrane</keyword>
<evidence type="ECO:0000256" key="1">
    <source>
        <dbReference type="SAM" id="MobiDB-lite"/>
    </source>
</evidence>
<dbReference type="SUPFAM" id="SSF54001">
    <property type="entry name" value="Cysteine proteinases"/>
    <property type="match status" value="1"/>
</dbReference>
<keyword evidence="2" id="KW-0812">Transmembrane</keyword>
<dbReference type="Pfam" id="PF01841">
    <property type="entry name" value="Transglut_core"/>
    <property type="match status" value="1"/>
</dbReference>
<feature type="transmembrane region" description="Helical" evidence="2">
    <location>
        <begin position="206"/>
        <end position="223"/>
    </location>
</feature>
<dbReference type="InterPro" id="IPR002931">
    <property type="entry name" value="Transglutaminase-like"/>
</dbReference>
<reference evidence="4 5" key="1">
    <citation type="submission" date="2018-10" db="EMBL/GenBank/DDBJ databases">
        <title>Genomic Encyclopedia of Archaeal and Bacterial Type Strains, Phase II (KMG-II): from individual species to whole genera.</title>
        <authorList>
            <person name="Goeker M."/>
        </authorList>
    </citation>
    <scope>NUCLEOTIDE SEQUENCE [LARGE SCALE GENOMIC DNA]</scope>
    <source>
        <strain evidence="4 5">DSM 14954</strain>
    </source>
</reference>
<gene>
    <name evidence="4" type="ORF">C8N24_5535</name>
</gene>
<feature type="transmembrane region" description="Helical" evidence="2">
    <location>
        <begin position="230"/>
        <end position="251"/>
    </location>
</feature>
<protein>
    <submittedName>
        <fullName evidence="4">Transglutaminase superfamily protein</fullName>
    </submittedName>
</protein>
<dbReference type="InterPro" id="IPR052901">
    <property type="entry name" value="Bact_TGase-like"/>
</dbReference>
<feature type="transmembrane region" description="Helical" evidence="2">
    <location>
        <begin position="65"/>
        <end position="83"/>
    </location>
</feature>
<evidence type="ECO:0000256" key="2">
    <source>
        <dbReference type="SAM" id="Phobius"/>
    </source>
</evidence>
<sequence>MSAAIPAHRDPAVVARPVSAPAPRVRAGAGTPVLPVAVARLLPFLALVAWGSLHWMQLLEPAETGRGWLVALVGLVAAGLMLAAGRLPTTKARTLGAIAALVPIAALMLLAGRVADELVLPTGWGELAGGISRALSDLPGIRVPYRGLDDWVRTVIPLGGSALVALAAVLAFWPRRSKLGFPGLALLALMTLYVVPVVALVMEHEFLRGALFTLLMVAFLRLEKLRRTDALMAGVLALVTTLVAFAAAPVLNRDQPWFDYETWAAETSTSKSTTFSWEHSYDGLHWPRDGRELLRVAAQKPAYWKAENLDIFDGEKWVRSRMGSTTPDVPDDDPRLVKRSTQKIKVSIRNLRTDRFITAGYAFDVDIPRLDDLPTLDGLYVAPRTLRRGDAYTAEVYTPRPTENQRRRASTDYDESLQEYTAIVTADPTVTGSPRNFIRFPFFGEDPDDLFTREGTFGNPMGLLEQAGLKRTYDLARELANGADTPEDYVQRVLAYLGDTTRFTYSETPPPEAHTLEGFLFDARQGYCQQYSGAMALLLRMAGIPARVATGFSTGATDTKTGEYVVRDFDAHSWVEAYYPGYGWLTFDPTPAASPARSQPADAASVSGSSSPTGAPLTLADPLEDRGGGVAVAEEARPWWHYALLVLAGLAVVALAAVAVRRWRAGAPPALSELERALKRTRRVPATGTTLHALELRFGQRTPEAAGYIRALRESRYRDEPARPTRAQRRGLRSELARGGGVLGRLRAWWALPPR</sequence>
<dbReference type="Pfam" id="PF11992">
    <property type="entry name" value="TgpA_N"/>
    <property type="match status" value="1"/>
</dbReference>
<name>A0A660L3S4_9ACTN</name>
<dbReference type="AlphaFoldDB" id="A0A660L3S4"/>
<dbReference type="PANTHER" id="PTHR42736:SF1">
    <property type="entry name" value="PROTEIN-GLUTAMINE GAMMA-GLUTAMYLTRANSFERASE"/>
    <property type="match status" value="1"/>
</dbReference>
<comment type="caution">
    <text evidence="4">The sequence shown here is derived from an EMBL/GenBank/DDBJ whole genome shotgun (WGS) entry which is preliminary data.</text>
</comment>
<dbReference type="Gene3D" id="3.10.620.30">
    <property type="match status" value="1"/>
</dbReference>
<evidence type="ECO:0000259" key="3">
    <source>
        <dbReference type="SMART" id="SM00460"/>
    </source>
</evidence>
<dbReference type="SMART" id="SM00460">
    <property type="entry name" value="TGc"/>
    <property type="match status" value="1"/>
</dbReference>
<organism evidence="4 5">
    <name type="scientific">Solirubrobacter pauli</name>
    <dbReference type="NCBI Taxonomy" id="166793"/>
    <lineage>
        <taxon>Bacteria</taxon>
        <taxon>Bacillati</taxon>
        <taxon>Actinomycetota</taxon>
        <taxon>Thermoleophilia</taxon>
        <taxon>Solirubrobacterales</taxon>
        <taxon>Solirubrobacteraceae</taxon>
        <taxon>Solirubrobacter</taxon>
    </lineage>
</organism>
<dbReference type="EMBL" id="RBIL01000002">
    <property type="protein sequence ID" value="RKQ87512.1"/>
    <property type="molecule type" value="Genomic_DNA"/>
</dbReference>
<feature type="domain" description="Transglutaminase-like" evidence="3">
    <location>
        <begin position="520"/>
        <end position="591"/>
    </location>
</feature>
<keyword evidence="2" id="KW-1133">Transmembrane helix</keyword>
<dbReference type="OrthoDB" id="9804023at2"/>
<feature type="transmembrane region" description="Helical" evidence="2">
    <location>
        <begin position="95"/>
        <end position="115"/>
    </location>
</feature>
<dbReference type="Proteomes" id="UP000278962">
    <property type="component" value="Unassembled WGS sequence"/>
</dbReference>